<evidence type="ECO:0000256" key="1">
    <source>
        <dbReference type="ARBA" id="ARBA00022737"/>
    </source>
</evidence>
<evidence type="ECO:0000256" key="2">
    <source>
        <dbReference type="ARBA" id="ARBA00023043"/>
    </source>
</evidence>
<feature type="repeat" description="ANK" evidence="3">
    <location>
        <begin position="82"/>
        <end position="114"/>
    </location>
</feature>
<evidence type="ECO:0000313" key="6">
    <source>
        <dbReference type="Proteomes" id="UP000754883"/>
    </source>
</evidence>
<gene>
    <name evidence="5" type="ORF">CBYS24578_00017848</name>
</gene>
<dbReference type="InterPro" id="IPR036770">
    <property type="entry name" value="Ankyrin_rpt-contain_sf"/>
</dbReference>
<accession>A0A9N9U6I7</accession>
<feature type="region of interest" description="Disordered" evidence="4">
    <location>
        <begin position="1"/>
        <end position="22"/>
    </location>
</feature>
<dbReference type="AlphaFoldDB" id="A0A9N9U6I7"/>
<dbReference type="Proteomes" id="UP000754883">
    <property type="component" value="Unassembled WGS sequence"/>
</dbReference>
<dbReference type="PRINTS" id="PR01415">
    <property type="entry name" value="ANKYRIN"/>
</dbReference>
<reference evidence="6" key="1">
    <citation type="submission" date="2019-06" db="EMBL/GenBank/DDBJ databases">
        <authorList>
            <person name="Broberg M."/>
        </authorList>
    </citation>
    <scope>NUCLEOTIDE SEQUENCE [LARGE SCALE GENOMIC DNA]</scope>
</reference>
<dbReference type="OrthoDB" id="20872at2759"/>
<keyword evidence="2 3" id="KW-0040">ANK repeat</keyword>
<dbReference type="Gene3D" id="1.25.40.20">
    <property type="entry name" value="Ankyrin repeat-containing domain"/>
    <property type="match status" value="1"/>
</dbReference>
<sequence>MSVSQIISKEDQTAKSTTDEARKTISERLGLKKFSPSHSKDAEESLESKITDLHLAAEDENLARVEEILLSDKSTIDFQTNEGMSALAIAARHGSANVVQSLLKENPTLKLRNQNGMTALHLAAQNGNENIVKQLLLAGDFEKTDPELSSLISNVNVLDDSSRTPLFLASERGNASVVDLLLNSGADCRLPDKRGITPLEIAALSGKEEVTKLLKPSGSMEERYWIELSSDKNLDLGMLVADRSGMQQVGTHVAPPEELLGTTRASGFRATLDEVEKGHYGDWAKVIGRRLANKLEVEAFEDMLFDPSDEYLAAITETIRNKFRWSFYMVTGMKLARISGVEANKASISPMSREKEPSQPAKILIAVELDKVIFMGPSVMKTILLRGRQKPRKTAFTFK</sequence>
<reference evidence="5 6" key="2">
    <citation type="submission" date="2021-10" db="EMBL/GenBank/DDBJ databases">
        <authorList>
            <person name="Piombo E."/>
        </authorList>
    </citation>
    <scope>NUCLEOTIDE SEQUENCE [LARGE SCALE GENOMIC DNA]</scope>
</reference>
<evidence type="ECO:0000256" key="3">
    <source>
        <dbReference type="PROSITE-ProRule" id="PRU00023"/>
    </source>
</evidence>
<keyword evidence="1" id="KW-0677">Repeat</keyword>
<organism evidence="5 6">
    <name type="scientific">Clonostachys byssicola</name>
    <dbReference type="NCBI Taxonomy" id="160290"/>
    <lineage>
        <taxon>Eukaryota</taxon>
        <taxon>Fungi</taxon>
        <taxon>Dikarya</taxon>
        <taxon>Ascomycota</taxon>
        <taxon>Pezizomycotina</taxon>
        <taxon>Sordariomycetes</taxon>
        <taxon>Hypocreomycetidae</taxon>
        <taxon>Hypocreales</taxon>
        <taxon>Bionectriaceae</taxon>
        <taxon>Clonostachys</taxon>
    </lineage>
</organism>
<dbReference type="SMART" id="SM00248">
    <property type="entry name" value="ANK"/>
    <property type="match status" value="5"/>
</dbReference>
<evidence type="ECO:0000313" key="5">
    <source>
        <dbReference type="EMBL" id="CAG9983116.1"/>
    </source>
</evidence>
<comment type="caution">
    <text evidence="5">The sequence shown here is derived from an EMBL/GenBank/DDBJ whole genome shotgun (WGS) entry which is preliminary data.</text>
</comment>
<dbReference type="EMBL" id="CABFNO020001359">
    <property type="protein sequence ID" value="CAG9983116.1"/>
    <property type="molecule type" value="Genomic_DNA"/>
</dbReference>
<feature type="repeat" description="ANK" evidence="3">
    <location>
        <begin position="161"/>
        <end position="193"/>
    </location>
</feature>
<dbReference type="Pfam" id="PF12796">
    <property type="entry name" value="Ank_2"/>
    <property type="match status" value="2"/>
</dbReference>
<evidence type="ECO:0008006" key="7">
    <source>
        <dbReference type="Google" id="ProtNLM"/>
    </source>
</evidence>
<dbReference type="PANTHER" id="PTHR24198">
    <property type="entry name" value="ANKYRIN REPEAT AND PROTEIN KINASE DOMAIN-CONTAINING PROTEIN"/>
    <property type="match status" value="1"/>
</dbReference>
<dbReference type="PROSITE" id="PS50088">
    <property type="entry name" value="ANK_REPEAT"/>
    <property type="match status" value="3"/>
</dbReference>
<proteinExistence type="predicted"/>
<dbReference type="PANTHER" id="PTHR24198:SF165">
    <property type="entry name" value="ANKYRIN REPEAT-CONTAINING PROTEIN-RELATED"/>
    <property type="match status" value="1"/>
</dbReference>
<protein>
    <recommendedName>
        <fullName evidence="7">Ankyrin repeat domain-containing protein</fullName>
    </recommendedName>
</protein>
<feature type="repeat" description="ANK" evidence="3">
    <location>
        <begin position="115"/>
        <end position="139"/>
    </location>
</feature>
<feature type="compositionally biased region" description="Basic and acidic residues" evidence="4">
    <location>
        <begin position="8"/>
        <end position="22"/>
    </location>
</feature>
<name>A0A9N9U6I7_9HYPO</name>
<dbReference type="PROSITE" id="PS50297">
    <property type="entry name" value="ANK_REP_REGION"/>
    <property type="match status" value="2"/>
</dbReference>
<dbReference type="InterPro" id="IPR002110">
    <property type="entry name" value="Ankyrin_rpt"/>
</dbReference>
<evidence type="ECO:0000256" key="4">
    <source>
        <dbReference type="SAM" id="MobiDB-lite"/>
    </source>
</evidence>
<keyword evidence="6" id="KW-1185">Reference proteome</keyword>
<dbReference type="SUPFAM" id="SSF48403">
    <property type="entry name" value="Ankyrin repeat"/>
    <property type="match status" value="1"/>
</dbReference>